<evidence type="ECO:0000256" key="4">
    <source>
        <dbReference type="ARBA" id="ARBA00022692"/>
    </source>
</evidence>
<evidence type="ECO:0000256" key="6">
    <source>
        <dbReference type="ARBA" id="ARBA00023136"/>
    </source>
</evidence>
<keyword evidence="6 7" id="KW-0472">Membrane</keyword>
<evidence type="ECO:0000256" key="1">
    <source>
        <dbReference type="ARBA" id="ARBA00004651"/>
    </source>
</evidence>
<keyword evidence="2 7" id="KW-0813">Transport</keyword>
<feature type="transmembrane region" description="Helical" evidence="7">
    <location>
        <begin position="251"/>
        <end position="274"/>
    </location>
</feature>
<dbReference type="SUPFAM" id="SSF160964">
    <property type="entry name" value="MalF N-terminal region-like"/>
    <property type="match status" value="1"/>
</dbReference>
<dbReference type="CDD" id="cd06261">
    <property type="entry name" value="TM_PBP2"/>
    <property type="match status" value="1"/>
</dbReference>
<reference evidence="11" key="1">
    <citation type="journal article" date="2019" name="Int. J. Syst. Evol. Microbiol.">
        <title>The Global Catalogue of Microorganisms (GCM) 10K type strain sequencing project: providing services to taxonomists for standard genome sequencing and annotation.</title>
        <authorList>
            <consortium name="The Broad Institute Genomics Platform"/>
            <consortium name="The Broad Institute Genome Sequencing Center for Infectious Disease"/>
            <person name="Wu L."/>
            <person name="Ma J."/>
        </authorList>
    </citation>
    <scope>NUCLEOTIDE SEQUENCE [LARGE SCALE GENOMIC DNA]</scope>
    <source>
        <strain evidence="11">CGMCC 4.7178</strain>
    </source>
</reference>
<evidence type="ECO:0000256" key="2">
    <source>
        <dbReference type="ARBA" id="ARBA00022448"/>
    </source>
</evidence>
<evidence type="ECO:0000256" key="3">
    <source>
        <dbReference type="ARBA" id="ARBA00022475"/>
    </source>
</evidence>
<dbReference type="EMBL" id="BMMP01000002">
    <property type="protein sequence ID" value="GGO43289.1"/>
    <property type="molecule type" value="Genomic_DNA"/>
</dbReference>
<keyword evidence="3" id="KW-1003">Cell membrane</keyword>
<comment type="caution">
    <text evidence="10">The sequence shown here is derived from an EMBL/GenBank/DDBJ whole genome shotgun (WGS) entry which is preliminary data.</text>
</comment>
<keyword evidence="5 7" id="KW-1133">Transmembrane helix</keyword>
<dbReference type="PANTHER" id="PTHR30193:SF1">
    <property type="entry name" value="ABC TRANSPORTER PERMEASE PROTEIN YESP-RELATED"/>
    <property type="match status" value="1"/>
</dbReference>
<feature type="transmembrane region" description="Helical" evidence="7">
    <location>
        <begin position="63"/>
        <end position="85"/>
    </location>
</feature>
<protein>
    <submittedName>
        <fullName evidence="10">Sugar ABC transporter permease</fullName>
    </submittedName>
</protein>
<feature type="transmembrane region" description="Helical" evidence="7">
    <location>
        <begin position="125"/>
        <end position="147"/>
    </location>
</feature>
<feature type="transmembrane region" description="Helical" evidence="7">
    <location>
        <begin position="159"/>
        <end position="179"/>
    </location>
</feature>
<evidence type="ECO:0000313" key="10">
    <source>
        <dbReference type="EMBL" id="GGO43289.1"/>
    </source>
</evidence>
<proteinExistence type="inferred from homology"/>
<dbReference type="Gene3D" id="1.10.3720.10">
    <property type="entry name" value="MetI-like"/>
    <property type="match status" value="1"/>
</dbReference>
<evidence type="ECO:0000256" key="5">
    <source>
        <dbReference type="ARBA" id="ARBA00022989"/>
    </source>
</evidence>
<dbReference type="InterPro" id="IPR051393">
    <property type="entry name" value="ABC_transporter_permease"/>
</dbReference>
<comment type="similarity">
    <text evidence="7">Belongs to the binding-protein-dependent transport system permease family.</text>
</comment>
<feature type="compositionally biased region" description="Low complexity" evidence="8">
    <location>
        <begin position="8"/>
        <end position="20"/>
    </location>
</feature>
<dbReference type="InterPro" id="IPR000515">
    <property type="entry name" value="MetI-like"/>
</dbReference>
<dbReference type="SUPFAM" id="SSF161098">
    <property type="entry name" value="MetI-like"/>
    <property type="match status" value="1"/>
</dbReference>
<feature type="transmembrane region" description="Helical" evidence="7">
    <location>
        <begin position="210"/>
        <end position="230"/>
    </location>
</feature>
<feature type="domain" description="ABC transmembrane type-1" evidence="9">
    <location>
        <begin position="121"/>
        <end position="338"/>
    </location>
</feature>
<dbReference type="Proteomes" id="UP000631535">
    <property type="component" value="Unassembled WGS sequence"/>
</dbReference>
<keyword evidence="11" id="KW-1185">Reference proteome</keyword>
<dbReference type="RefSeq" id="WP_189035468.1">
    <property type="nucleotide sequence ID" value="NZ_BMMP01000002.1"/>
</dbReference>
<name>A0ABQ2LTX8_9ACTN</name>
<gene>
    <name evidence="10" type="ORF">GCM10012287_06100</name>
</gene>
<evidence type="ECO:0000256" key="7">
    <source>
        <dbReference type="RuleBase" id="RU363032"/>
    </source>
</evidence>
<evidence type="ECO:0000256" key="8">
    <source>
        <dbReference type="SAM" id="MobiDB-lite"/>
    </source>
</evidence>
<comment type="subcellular location">
    <subcellularLocation>
        <location evidence="1 7">Cell membrane</location>
        <topology evidence="1 7">Multi-pass membrane protein</topology>
    </subcellularLocation>
</comment>
<accession>A0ABQ2LTX8</accession>
<feature type="region of interest" description="Disordered" evidence="8">
    <location>
        <begin position="1"/>
        <end position="46"/>
    </location>
</feature>
<feature type="transmembrane region" description="Helical" evidence="7">
    <location>
        <begin position="317"/>
        <end position="337"/>
    </location>
</feature>
<evidence type="ECO:0000313" key="11">
    <source>
        <dbReference type="Proteomes" id="UP000631535"/>
    </source>
</evidence>
<dbReference type="Pfam" id="PF00528">
    <property type="entry name" value="BPD_transp_1"/>
    <property type="match status" value="1"/>
</dbReference>
<keyword evidence="4 7" id="KW-0812">Transmembrane</keyword>
<sequence>MAVPDKTASPPSGAEPAAASDVTAKAPGTEHTPYARPPADRAADRRERARRWRASWRRRETRAAYGFLSPWIFGFVVLTAGPMLATLYLSFTDYDGITAPQGVGTANYQQLFEDPDVAKSLMNTLLFTVLRVPLSMAIALALAVLLVRVGRATGLFRTLFYLPVMTPSVAVGILFLLLFNGNVGLINTVLGFAGVDGPSWTTDGDWIKPGLVLTQLWSVGSTVIIYLAALKNVPQDLYEAAEIDGVGRWQAFVHVTLPQISGALFFTLIVNTIASLQTFTEAYTAFFGSANSQTYGNDAALFYVVHLFQQAFQYMHLGYASALAWLLFLVILVITLLQAKFSKRFVYYEGDQP</sequence>
<dbReference type="PROSITE" id="PS50928">
    <property type="entry name" value="ABC_TM1"/>
    <property type="match status" value="1"/>
</dbReference>
<organism evidence="10 11">
    <name type="scientific">Streptomyces daqingensis</name>
    <dbReference type="NCBI Taxonomy" id="1472640"/>
    <lineage>
        <taxon>Bacteria</taxon>
        <taxon>Bacillati</taxon>
        <taxon>Actinomycetota</taxon>
        <taxon>Actinomycetes</taxon>
        <taxon>Kitasatosporales</taxon>
        <taxon>Streptomycetaceae</taxon>
        <taxon>Streptomyces</taxon>
    </lineage>
</organism>
<evidence type="ECO:0000259" key="9">
    <source>
        <dbReference type="PROSITE" id="PS50928"/>
    </source>
</evidence>
<dbReference type="InterPro" id="IPR035906">
    <property type="entry name" value="MetI-like_sf"/>
</dbReference>
<dbReference type="PANTHER" id="PTHR30193">
    <property type="entry name" value="ABC TRANSPORTER PERMEASE PROTEIN"/>
    <property type="match status" value="1"/>
</dbReference>